<dbReference type="Proteomes" id="UP000812287">
    <property type="component" value="Unassembled WGS sequence"/>
</dbReference>
<keyword evidence="1" id="KW-1133">Transmembrane helix</keyword>
<evidence type="ECO:0000313" key="2">
    <source>
        <dbReference type="EMBL" id="KAG7449646.1"/>
    </source>
</evidence>
<dbReference type="RefSeq" id="XP_043043146.1">
    <property type="nucleotide sequence ID" value="XM_043181550.1"/>
</dbReference>
<proteinExistence type="predicted"/>
<protein>
    <submittedName>
        <fullName evidence="2">Uncharacterized protein</fullName>
    </submittedName>
</protein>
<keyword evidence="1" id="KW-0472">Membrane</keyword>
<organism evidence="2 3">
    <name type="scientific">Guyanagaster necrorhizus</name>
    <dbReference type="NCBI Taxonomy" id="856835"/>
    <lineage>
        <taxon>Eukaryota</taxon>
        <taxon>Fungi</taxon>
        <taxon>Dikarya</taxon>
        <taxon>Basidiomycota</taxon>
        <taxon>Agaricomycotina</taxon>
        <taxon>Agaricomycetes</taxon>
        <taxon>Agaricomycetidae</taxon>
        <taxon>Agaricales</taxon>
        <taxon>Marasmiineae</taxon>
        <taxon>Physalacriaceae</taxon>
        <taxon>Guyanagaster</taxon>
    </lineage>
</organism>
<feature type="transmembrane region" description="Helical" evidence="1">
    <location>
        <begin position="115"/>
        <end position="135"/>
    </location>
</feature>
<comment type="caution">
    <text evidence="2">The sequence shown here is derived from an EMBL/GenBank/DDBJ whole genome shotgun (WGS) entry which is preliminary data.</text>
</comment>
<reference evidence="2" key="1">
    <citation type="submission" date="2020-11" db="EMBL/GenBank/DDBJ databases">
        <title>Adaptations for nitrogen fixation in a non-lichenized fungal sporocarp promotes dispersal by wood-feeding termites.</title>
        <authorList>
            <consortium name="DOE Joint Genome Institute"/>
            <person name="Koch R.A."/>
            <person name="Yoon G."/>
            <person name="Arayal U."/>
            <person name="Lail K."/>
            <person name="Amirebrahimi M."/>
            <person name="Labutti K."/>
            <person name="Lipzen A."/>
            <person name="Riley R."/>
            <person name="Barry K."/>
            <person name="Henrissat B."/>
            <person name="Grigoriev I.V."/>
            <person name="Herr J.R."/>
            <person name="Aime M.C."/>
        </authorList>
    </citation>
    <scope>NUCLEOTIDE SEQUENCE</scope>
    <source>
        <strain evidence="2">MCA 3950</strain>
    </source>
</reference>
<gene>
    <name evidence="2" type="ORF">BT62DRAFT_598580</name>
</gene>
<dbReference type="GeneID" id="66103846"/>
<dbReference type="EMBL" id="MU250527">
    <property type="protein sequence ID" value="KAG7449646.1"/>
    <property type="molecule type" value="Genomic_DNA"/>
</dbReference>
<name>A0A9P8AW03_9AGAR</name>
<evidence type="ECO:0000313" key="3">
    <source>
        <dbReference type="Proteomes" id="UP000812287"/>
    </source>
</evidence>
<keyword evidence="1" id="KW-0812">Transmembrane</keyword>
<evidence type="ECO:0000256" key="1">
    <source>
        <dbReference type="SAM" id="Phobius"/>
    </source>
</evidence>
<keyword evidence="3" id="KW-1185">Reference proteome</keyword>
<sequence>MHVLRDRTAADICATSFQLANLRASACTAGRFRTNTYILTIINRYPASSSQAADVVRANTETYTPTYGHPPMTSSGVGGSVSMSQGNGISRKFEGVVPDGRHFSSSNAAFPKSDIVVFVVVAILKWLFLCASPHLSGHVHRKSDSLELVRV</sequence>
<accession>A0A9P8AW03</accession>
<dbReference type="AlphaFoldDB" id="A0A9P8AW03"/>